<evidence type="ECO:0000313" key="1">
    <source>
        <dbReference type="EMBL" id="KAI4338090.1"/>
    </source>
</evidence>
<keyword evidence="2" id="KW-1185">Reference proteome</keyword>
<organism evidence="1 2">
    <name type="scientific">Bauhinia variegata</name>
    <name type="common">Purple orchid tree</name>
    <name type="synonym">Phanera variegata</name>
    <dbReference type="NCBI Taxonomy" id="167791"/>
    <lineage>
        <taxon>Eukaryota</taxon>
        <taxon>Viridiplantae</taxon>
        <taxon>Streptophyta</taxon>
        <taxon>Embryophyta</taxon>
        <taxon>Tracheophyta</taxon>
        <taxon>Spermatophyta</taxon>
        <taxon>Magnoliopsida</taxon>
        <taxon>eudicotyledons</taxon>
        <taxon>Gunneridae</taxon>
        <taxon>Pentapetalae</taxon>
        <taxon>rosids</taxon>
        <taxon>fabids</taxon>
        <taxon>Fabales</taxon>
        <taxon>Fabaceae</taxon>
        <taxon>Cercidoideae</taxon>
        <taxon>Cercideae</taxon>
        <taxon>Bauhiniinae</taxon>
        <taxon>Bauhinia</taxon>
    </lineage>
</organism>
<proteinExistence type="predicted"/>
<protein>
    <submittedName>
        <fullName evidence="1">Uncharacterized protein</fullName>
    </submittedName>
</protein>
<evidence type="ECO:0000313" key="2">
    <source>
        <dbReference type="Proteomes" id="UP000828941"/>
    </source>
</evidence>
<name>A0ACB9NUN0_BAUVA</name>
<dbReference type="Proteomes" id="UP000828941">
    <property type="component" value="Chromosome 6"/>
</dbReference>
<accession>A0ACB9NUN0</accession>
<reference evidence="1 2" key="1">
    <citation type="journal article" date="2022" name="DNA Res.">
        <title>Chromosomal-level genome assembly of the orchid tree Bauhinia variegata (Leguminosae; Cercidoideae) supports the allotetraploid origin hypothesis of Bauhinia.</title>
        <authorList>
            <person name="Zhong Y."/>
            <person name="Chen Y."/>
            <person name="Zheng D."/>
            <person name="Pang J."/>
            <person name="Liu Y."/>
            <person name="Luo S."/>
            <person name="Meng S."/>
            <person name="Qian L."/>
            <person name="Wei D."/>
            <person name="Dai S."/>
            <person name="Zhou R."/>
        </authorList>
    </citation>
    <scope>NUCLEOTIDE SEQUENCE [LARGE SCALE GENOMIC DNA]</scope>
    <source>
        <strain evidence="1">BV-YZ2020</strain>
    </source>
</reference>
<gene>
    <name evidence="1" type="ORF">L6164_016442</name>
</gene>
<dbReference type="EMBL" id="CM039431">
    <property type="protein sequence ID" value="KAI4338090.1"/>
    <property type="molecule type" value="Genomic_DNA"/>
</dbReference>
<sequence>METAVRNGIFSQENLEIVRKMITRSGLGPSTYVAKPLLKTPPDLALVEAKKETKMAIFGAIVELLQKTRIETKDIGILVVNFGVFSPTPSLADMVVNRYKLRENILCYNLSGMGCSAGVIGIDLAKELQQVKELGGLPTYFKVMECLKKMKFGQRVNEKASQVVEYFIHNREEVKAE</sequence>
<comment type="caution">
    <text evidence="1">The sequence shown here is derived from an EMBL/GenBank/DDBJ whole genome shotgun (WGS) entry which is preliminary data.</text>
</comment>